<dbReference type="SMART" id="SM00256">
    <property type="entry name" value="FBOX"/>
    <property type="match status" value="1"/>
</dbReference>
<evidence type="ECO:0000259" key="2">
    <source>
        <dbReference type="PROSITE" id="PS50181"/>
    </source>
</evidence>
<dbReference type="EMBL" id="KI517881">
    <property type="protein sequence ID" value="ESQ29030.1"/>
    <property type="molecule type" value="Genomic_DNA"/>
</dbReference>
<feature type="region of interest" description="Disordered" evidence="1">
    <location>
        <begin position="13"/>
        <end position="32"/>
    </location>
</feature>
<feature type="domain" description="F-box" evidence="2">
    <location>
        <begin position="34"/>
        <end position="80"/>
    </location>
</feature>
<keyword evidence="4" id="KW-1185">Reference proteome</keyword>
<reference evidence="3 4" key="1">
    <citation type="journal article" date="2013" name="Front. Plant Sci.">
        <title>The Reference Genome of the Halophytic Plant Eutrema salsugineum.</title>
        <authorList>
            <person name="Yang R."/>
            <person name="Jarvis D.E."/>
            <person name="Chen H."/>
            <person name="Beilstein M.A."/>
            <person name="Grimwood J."/>
            <person name="Jenkins J."/>
            <person name="Shu S."/>
            <person name="Prochnik S."/>
            <person name="Xin M."/>
            <person name="Ma C."/>
            <person name="Schmutz J."/>
            <person name="Wing R.A."/>
            <person name="Mitchell-Olds T."/>
            <person name="Schumaker K.S."/>
            <person name="Wang X."/>
        </authorList>
    </citation>
    <scope>NUCLEOTIDE SEQUENCE [LARGE SCALE GENOMIC DNA]</scope>
</reference>
<dbReference type="eggNOG" id="ENOG502SXXQ">
    <property type="taxonomic scope" value="Eukaryota"/>
</dbReference>
<dbReference type="SUPFAM" id="SSF81383">
    <property type="entry name" value="F-box domain"/>
    <property type="match status" value="1"/>
</dbReference>
<sequence>MLSKARNVIRTRHRNKRRKIENESRAKTSETRRDIDEDLVPQDLVIEILRRLPVKSVARFLLVSKLWATIIRSREFIRSFPFQRSLIQPYRLLLAFKDLDNQNLRQIWNFFSSSSTSERLSYLSLTACSNITSPYSRVNDVLHYVNGLINLGCGRQQIICNPSTGKSTTLPKVRTRRNFIRSFLGSDPLDAQYNVLCMSQKMYGKWRSQSFEHQVFTLGGVDKSWRMIECNILHGPVTNGLCIDGVVYYGALTGMSKNECCLVRFNVRSEKFGQVVGFLGDHDTPPSLFSHISLIRYKGKVTLAIQIGITRFELWALEDAEKHEWSKVCFSVHHLLHPSLRIRGDITHTDEIVFVVNPPGHFYFLYYDHQKNIIVKSREYNSGKELMRRFSLMVPFTDYVESVMLL</sequence>
<dbReference type="OMA" id="MIECNIL"/>
<evidence type="ECO:0000313" key="4">
    <source>
        <dbReference type="Proteomes" id="UP000030689"/>
    </source>
</evidence>
<proteinExistence type="predicted"/>
<dbReference type="PANTHER" id="PTHR31111">
    <property type="entry name" value="BNAA05G37150D PROTEIN-RELATED"/>
    <property type="match status" value="1"/>
</dbReference>
<evidence type="ECO:0000256" key="1">
    <source>
        <dbReference type="SAM" id="MobiDB-lite"/>
    </source>
</evidence>
<organism evidence="3 4">
    <name type="scientific">Eutrema salsugineum</name>
    <name type="common">Saltwater cress</name>
    <name type="synonym">Sisymbrium salsugineum</name>
    <dbReference type="NCBI Taxonomy" id="72664"/>
    <lineage>
        <taxon>Eukaryota</taxon>
        <taxon>Viridiplantae</taxon>
        <taxon>Streptophyta</taxon>
        <taxon>Embryophyta</taxon>
        <taxon>Tracheophyta</taxon>
        <taxon>Spermatophyta</taxon>
        <taxon>Magnoliopsida</taxon>
        <taxon>eudicotyledons</taxon>
        <taxon>Gunneridae</taxon>
        <taxon>Pentapetalae</taxon>
        <taxon>rosids</taxon>
        <taxon>malvids</taxon>
        <taxon>Brassicales</taxon>
        <taxon>Brassicaceae</taxon>
        <taxon>Eutremeae</taxon>
        <taxon>Eutrema</taxon>
    </lineage>
</organism>
<feature type="compositionally biased region" description="Basic and acidic residues" evidence="1">
    <location>
        <begin position="20"/>
        <end position="32"/>
    </location>
</feature>
<dbReference type="NCBIfam" id="TIGR01640">
    <property type="entry name" value="F_box_assoc_1"/>
    <property type="match status" value="1"/>
</dbReference>
<dbReference type="Gramene" id="ESQ29030">
    <property type="protein sequence ID" value="ESQ29030"/>
    <property type="gene ID" value="EUTSA_v10023891mg"/>
</dbReference>
<evidence type="ECO:0000313" key="3">
    <source>
        <dbReference type="EMBL" id="ESQ29030.1"/>
    </source>
</evidence>
<dbReference type="Pfam" id="PF08268">
    <property type="entry name" value="FBA_3"/>
    <property type="match status" value="1"/>
</dbReference>
<dbReference type="AlphaFoldDB" id="V4JUK5"/>
<dbReference type="STRING" id="72664.V4JUK5"/>
<dbReference type="InterPro" id="IPR013187">
    <property type="entry name" value="F-box-assoc_dom_typ3"/>
</dbReference>
<dbReference type="Proteomes" id="UP000030689">
    <property type="component" value="Unassembled WGS sequence"/>
</dbReference>
<dbReference type="Gene3D" id="1.20.1280.50">
    <property type="match status" value="1"/>
</dbReference>
<dbReference type="InterPro" id="IPR036047">
    <property type="entry name" value="F-box-like_dom_sf"/>
</dbReference>
<dbReference type="PANTHER" id="PTHR31111:SF138">
    <property type="entry name" value="F-BOX ASSOCIATED DOMAIN-CONTAINING PROTEIN"/>
    <property type="match status" value="1"/>
</dbReference>
<gene>
    <name evidence="3" type="ORF">EUTSA_v10023891mg</name>
</gene>
<dbReference type="InterPro" id="IPR017451">
    <property type="entry name" value="F-box-assoc_interact_dom"/>
</dbReference>
<dbReference type="InterPro" id="IPR001810">
    <property type="entry name" value="F-box_dom"/>
</dbReference>
<protein>
    <recommendedName>
        <fullName evidence="2">F-box domain-containing protein</fullName>
    </recommendedName>
</protein>
<dbReference type="PROSITE" id="PS50181">
    <property type="entry name" value="FBOX"/>
    <property type="match status" value="1"/>
</dbReference>
<dbReference type="Pfam" id="PF00646">
    <property type="entry name" value="F-box"/>
    <property type="match status" value="1"/>
</dbReference>
<dbReference type="KEGG" id="eus:EUTSA_v10023891mg"/>
<accession>V4JUK5</accession>
<name>V4JUK5_EUTSA</name>